<dbReference type="AlphaFoldDB" id="A0A401YJ48"/>
<evidence type="ECO:0008006" key="3">
    <source>
        <dbReference type="Google" id="ProtNLM"/>
    </source>
</evidence>
<name>A0A401YJ48_9ACTN</name>
<proteinExistence type="predicted"/>
<dbReference type="Proteomes" id="UP000286931">
    <property type="component" value="Unassembled WGS sequence"/>
</dbReference>
<dbReference type="OrthoDB" id="1550900at2"/>
<dbReference type="EMBL" id="BIFH01000016">
    <property type="protein sequence ID" value="GCD94633.1"/>
    <property type="molecule type" value="Genomic_DNA"/>
</dbReference>
<evidence type="ECO:0000313" key="1">
    <source>
        <dbReference type="EMBL" id="GCD94633.1"/>
    </source>
</evidence>
<comment type="caution">
    <text evidence="1">The sequence shown here is derived from an EMBL/GenBank/DDBJ whole genome shotgun (WGS) entry which is preliminary data.</text>
</comment>
<accession>A0A401YJ48</accession>
<dbReference type="RefSeq" id="WP_126636810.1">
    <property type="nucleotide sequence ID" value="NZ_BIFH01000016.1"/>
</dbReference>
<sequence length="93" mass="10490">MTVLVYNKGVSWTRELYQTAFDRIMPDRSKPPAGLVVHIGAPLPDGGWQVIDVWETEAQFRDFMRDVVAPVAQEIGAPPFETKVMEVHNLLIP</sequence>
<reference evidence="1 2" key="1">
    <citation type="submission" date="2018-12" db="EMBL/GenBank/DDBJ databases">
        <title>Draft genome sequence of Embleya hyalina NBRC 13850T.</title>
        <authorList>
            <person name="Komaki H."/>
            <person name="Hosoyama A."/>
            <person name="Kimura A."/>
            <person name="Ichikawa N."/>
            <person name="Tamura T."/>
        </authorList>
    </citation>
    <scope>NUCLEOTIDE SEQUENCE [LARGE SCALE GENOMIC DNA]</scope>
    <source>
        <strain evidence="1 2">NBRC 13850</strain>
    </source>
</reference>
<evidence type="ECO:0000313" key="2">
    <source>
        <dbReference type="Proteomes" id="UP000286931"/>
    </source>
</evidence>
<protein>
    <recommendedName>
        <fullName evidence="3">ABM domain-containing protein</fullName>
    </recommendedName>
</protein>
<organism evidence="1 2">
    <name type="scientific">Embleya hyalina</name>
    <dbReference type="NCBI Taxonomy" id="516124"/>
    <lineage>
        <taxon>Bacteria</taxon>
        <taxon>Bacillati</taxon>
        <taxon>Actinomycetota</taxon>
        <taxon>Actinomycetes</taxon>
        <taxon>Kitasatosporales</taxon>
        <taxon>Streptomycetaceae</taxon>
        <taxon>Embleya</taxon>
    </lineage>
</organism>
<keyword evidence="2" id="KW-1185">Reference proteome</keyword>
<gene>
    <name evidence="1" type="ORF">EHYA_02302</name>
</gene>